<dbReference type="GO" id="GO:0106310">
    <property type="term" value="F:protein serine kinase activity"/>
    <property type="evidence" value="ECO:0007669"/>
    <property type="project" value="UniProtKB-UniRule"/>
</dbReference>
<dbReference type="Proteomes" id="UP000053240">
    <property type="component" value="Unassembled WGS sequence"/>
</dbReference>
<dbReference type="EC" id="2.7.11.24" evidence="9"/>
<dbReference type="Gene3D" id="1.10.510.10">
    <property type="entry name" value="Transferase(Phosphotransferase) domain 1"/>
    <property type="match status" value="1"/>
</dbReference>
<dbReference type="PRINTS" id="PR01772">
    <property type="entry name" value="JNKMAPKINASE"/>
</dbReference>
<organism evidence="11 12">
    <name type="scientific">Papilio machaon</name>
    <name type="common">Old World swallowtail butterfly</name>
    <dbReference type="NCBI Taxonomy" id="76193"/>
    <lineage>
        <taxon>Eukaryota</taxon>
        <taxon>Metazoa</taxon>
        <taxon>Ecdysozoa</taxon>
        <taxon>Arthropoda</taxon>
        <taxon>Hexapoda</taxon>
        <taxon>Insecta</taxon>
        <taxon>Pterygota</taxon>
        <taxon>Neoptera</taxon>
        <taxon>Endopterygota</taxon>
        <taxon>Lepidoptera</taxon>
        <taxon>Glossata</taxon>
        <taxon>Ditrysia</taxon>
        <taxon>Papilionoidea</taxon>
        <taxon>Papilionidae</taxon>
        <taxon>Papilioninae</taxon>
        <taxon>Papilio</taxon>
    </lineage>
</organism>
<dbReference type="EMBL" id="KQ459667">
    <property type="protein sequence ID" value="KPJ20513.1"/>
    <property type="molecule type" value="Genomic_DNA"/>
</dbReference>
<feature type="domain" description="Protein kinase" evidence="10">
    <location>
        <begin position="1"/>
        <end position="188"/>
    </location>
</feature>
<dbReference type="GO" id="GO:0004707">
    <property type="term" value="F:MAP kinase activity"/>
    <property type="evidence" value="ECO:0007669"/>
    <property type="project" value="UniProtKB-UniRule"/>
</dbReference>
<dbReference type="Gene3D" id="3.30.200.20">
    <property type="entry name" value="Phosphorylase Kinase, domain 1"/>
    <property type="match status" value="1"/>
</dbReference>
<dbReference type="PROSITE" id="PS50011">
    <property type="entry name" value="PROTEIN_KINASE_DOM"/>
    <property type="match status" value="1"/>
</dbReference>
<comment type="catalytic activity">
    <reaction evidence="8">
        <text>L-seryl-[protein] + ATP = O-phospho-L-seryl-[protein] + ADP + H(+)</text>
        <dbReference type="Rhea" id="RHEA:17989"/>
        <dbReference type="Rhea" id="RHEA-COMP:9863"/>
        <dbReference type="Rhea" id="RHEA-COMP:11604"/>
        <dbReference type="ChEBI" id="CHEBI:15378"/>
        <dbReference type="ChEBI" id="CHEBI:29999"/>
        <dbReference type="ChEBI" id="CHEBI:30616"/>
        <dbReference type="ChEBI" id="CHEBI:83421"/>
        <dbReference type="ChEBI" id="CHEBI:456216"/>
        <dbReference type="EC" id="2.7.11.24"/>
    </reaction>
</comment>
<proteinExistence type="inferred from homology"/>
<comment type="cofactor">
    <cofactor evidence="9">
        <name>Mg(2+)</name>
        <dbReference type="ChEBI" id="CHEBI:18420"/>
    </cofactor>
</comment>
<evidence type="ECO:0000256" key="6">
    <source>
        <dbReference type="ARBA" id="ARBA00022840"/>
    </source>
</evidence>
<dbReference type="STRING" id="76193.A0A0N1IQA4"/>
<comment type="catalytic activity">
    <reaction evidence="7">
        <text>L-threonyl-[protein] + ATP = O-phospho-L-threonyl-[protein] + ADP + H(+)</text>
        <dbReference type="Rhea" id="RHEA:46608"/>
        <dbReference type="Rhea" id="RHEA-COMP:11060"/>
        <dbReference type="Rhea" id="RHEA-COMP:11605"/>
        <dbReference type="ChEBI" id="CHEBI:15378"/>
        <dbReference type="ChEBI" id="CHEBI:30013"/>
        <dbReference type="ChEBI" id="CHEBI:30616"/>
        <dbReference type="ChEBI" id="CHEBI:61977"/>
        <dbReference type="ChEBI" id="CHEBI:456216"/>
        <dbReference type="EC" id="2.7.11.24"/>
    </reaction>
</comment>
<keyword evidence="12" id="KW-1185">Reference proteome</keyword>
<evidence type="ECO:0000256" key="1">
    <source>
        <dbReference type="ARBA" id="ARBA00022527"/>
    </source>
</evidence>
<evidence type="ECO:0000256" key="5">
    <source>
        <dbReference type="ARBA" id="ARBA00022777"/>
    </source>
</evidence>
<evidence type="ECO:0000256" key="9">
    <source>
        <dbReference type="RuleBase" id="RU368052"/>
    </source>
</evidence>
<name>A0A0N1IQA4_PAPMA</name>
<keyword evidence="4 9" id="KW-0547">Nucleotide-binding</keyword>
<keyword evidence="3 9" id="KW-0808">Transferase</keyword>
<evidence type="ECO:0000256" key="7">
    <source>
        <dbReference type="ARBA" id="ARBA00047592"/>
    </source>
</evidence>
<comment type="function">
    <text evidence="9">Responds to activation by environmental stress and pro-inflammatory cytokines by phosphorylating a number of transcription factors, and thus regulates transcriptional activity.</text>
</comment>
<dbReference type="InterPro" id="IPR050117">
    <property type="entry name" value="MAPK"/>
</dbReference>
<protein>
    <recommendedName>
        <fullName evidence="9">Stress-activated protein kinase JNK</fullName>
        <ecNumber evidence="9">2.7.11.24</ecNumber>
    </recommendedName>
</protein>
<dbReference type="InParanoid" id="A0A0N1IQA4"/>
<dbReference type="Pfam" id="PF00069">
    <property type="entry name" value="Pkinase"/>
    <property type="match status" value="1"/>
</dbReference>
<dbReference type="InterPro" id="IPR008351">
    <property type="entry name" value="MAPK_JNK"/>
</dbReference>
<dbReference type="GO" id="GO:0005737">
    <property type="term" value="C:cytoplasm"/>
    <property type="evidence" value="ECO:0007669"/>
    <property type="project" value="UniProtKB-SubCell"/>
</dbReference>
<accession>A0A0N1IQA4</accession>
<dbReference type="InterPro" id="IPR000719">
    <property type="entry name" value="Prot_kinase_dom"/>
</dbReference>
<keyword evidence="1 9" id="KW-0723">Serine/threonine-protein kinase</keyword>
<keyword evidence="5 9" id="KW-0418">Kinase</keyword>
<dbReference type="AlphaFoldDB" id="A0A0N1IQA4"/>
<evidence type="ECO:0000313" key="11">
    <source>
        <dbReference type="EMBL" id="KPJ20513.1"/>
    </source>
</evidence>
<dbReference type="PANTHER" id="PTHR24055">
    <property type="entry name" value="MITOGEN-ACTIVATED PROTEIN KINASE"/>
    <property type="match status" value="1"/>
</dbReference>
<sequence>MSAPPRHPHFYTVEVGDTRFTILKRYQNLKPIGSGAQGILMPGIVIRVEMVQFYSVSFGDTVFTVPTRYSELVRRGAGAQGTDLKPSNIVVKSDCTLKILDFGLARTAGTTFMMTPYVVTRYYRAPEVILGMGYTENVDIWSVGCIMGEMIRGGVLFPGTDHIDQWNKIIGRSSSHCNFHKTSSTLSV</sequence>
<keyword evidence="9" id="KW-0460">Magnesium</keyword>
<comment type="subcellular location">
    <subcellularLocation>
        <location evidence="9">Cytoplasm</location>
    </subcellularLocation>
</comment>
<evidence type="ECO:0000256" key="3">
    <source>
        <dbReference type="ARBA" id="ARBA00022679"/>
    </source>
</evidence>
<evidence type="ECO:0000313" key="12">
    <source>
        <dbReference type="Proteomes" id="UP000053240"/>
    </source>
</evidence>
<dbReference type="SMART" id="SM00220">
    <property type="entry name" value="S_TKc"/>
    <property type="match status" value="1"/>
</dbReference>
<evidence type="ECO:0000256" key="2">
    <source>
        <dbReference type="ARBA" id="ARBA00022553"/>
    </source>
</evidence>
<dbReference type="FunFam" id="1.10.510.10:FF:000624">
    <property type="entry name" value="Mitogen-activated protein kinase"/>
    <property type="match status" value="1"/>
</dbReference>
<reference evidence="11 12" key="1">
    <citation type="journal article" date="2015" name="Nat. Commun.">
        <title>Outbred genome sequencing and CRISPR/Cas9 gene editing in butterflies.</title>
        <authorList>
            <person name="Li X."/>
            <person name="Fan D."/>
            <person name="Zhang W."/>
            <person name="Liu G."/>
            <person name="Zhang L."/>
            <person name="Zhao L."/>
            <person name="Fang X."/>
            <person name="Chen L."/>
            <person name="Dong Y."/>
            <person name="Chen Y."/>
            <person name="Ding Y."/>
            <person name="Zhao R."/>
            <person name="Feng M."/>
            <person name="Zhu Y."/>
            <person name="Feng Y."/>
            <person name="Jiang X."/>
            <person name="Zhu D."/>
            <person name="Xiang H."/>
            <person name="Feng X."/>
            <person name="Li S."/>
            <person name="Wang J."/>
            <person name="Zhang G."/>
            <person name="Kronforst M.R."/>
            <person name="Wang W."/>
        </authorList>
    </citation>
    <scope>NUCLEOTIDE SEQUENCE [LARGE SCALE GENOMIC DNA]</scope>
    <source>
        <strain evidence="11">Ya'a_city_454_Pm</strain>
        <tissue evidence="11">Whole body</tissue>
    </source>
</reference>
<evidence type="ECO:0000256" key="8">
    <source>
        <dbReference type="ARBA" id="ARBA00048312"/>
    </source>
</evidence>
<dbReference type="InterPro" id="IPR011009">
    <property type="entry name" value="Kinase-like_dom_sf"/>
</dbReference>
<evidence type="ECO:0000256" key="4">
    <source>
        <dbReference type="ARBA" id="ARBA00022741"/>
    </source>
</evidence>
<evidence type="ECO:0000259" key="10">
    <source>
        <dbReference type="PROSITE" id="PS50011"/>
    </source>
</evidence>
<comment type="similarity">
    <text evidence="9">Belongs to the protein kinase superfamily. CMGC Ser/Thr protein kinase family. MAP kinase subfamily.</text>
</comment>
<keyword evidence="6 9" id="KW-0067">ATP-binding</keyword>
<keyword evidence="2 9" id="KW-0597">Phosphoprotein</keyword>
<gene>
    <name evidence="11" type="ORF">RR48_00829</name>
</gene>
<dbReference type="SUPFAM" id="SSF56112">
    <property type="entry name" value="Protein kinase-like (PK-like)"/>
    <property type="match status" value="1"/>
</dbReference>
<dbReference type="GO" id="GO:0005524">
    <property type="term" value="F:ATP binding"/>
    <property type="evidence" value="ECO:0007669"/>
    <property type="project" value="UniProtKB-UniRule"/>
</dbReference>